<name>A0ABY8G6Z7_9GAMM</name>
<dbReference type="Gene3D" id="2.60.120.260">
    <property type="entry name" value="Galactose-binding domain-like"/>
    <property type="match status" value="1"/>
</dbReference>
<feature type="domain" description="F5/8 type C" evidence="1">
    <location>
        <begin position="341"/>
        <end position="487"/>
    </location>
</feature>
<evidence type="ECO:0000313" key="3">
    <source>
        <dbReference type="Proteomes" id="UP001219630"/>
    </source>
</evidence>
<dbReference type="InterPro" id="IPR008979">
    <property type="entry name" value="Galactose-bd-like_sf"/>
</dbReference>
<reference evidence="2 3" key="1">
    <citation type="submission" date="2022-12" db="EMBL/GenBank/DDBJ databases">
        <title>Complete genome sequencing of Dickeya lacustris type strain LMG30899.</title>
        <authorList>
            <person name="Dobhal S."/>
            <person name="Arizala D."/>
            <person name="Arif M."/>
        </authorList>
    </citation>
    <scope>NUCLEOTIDE SEQUENCE [LARGE SCALE GENOMIC DNA]</scope>
    <source>
        <strain evidence="2 3">LMG30899</strain>
    </source>
</reference>
<keyword evidence="3" id="KW-1185">Reference proteome</keyword>
<proteinExistence type="predicted"/>
<accession>A0ABY8G6Z7</accession>
<sequence>MWYQNGRLSLFNGSKVVLGNKTAFSDKKNGVAAGSMLLVFTDGHIQIHEIAAVVSDTELLLAGEYAGCTQSGVRYAIPVFDQGDDGFDHAAYVAQIAAILAGYQSQLSQWKQVLTERGQVTLTNGAGQSVVVKTLPDLTDAVGRMMDKTLNGADIADKAQFVANLGLSDVVHKSDLANHTHTASQITDFTDAVRKVLVSTLAAGQGVSLAYDNVNNQLIISATGNGGGSSGGGSGYTVVTRVGVTANQIFTFALNTAGTMDYSFDAFALKEEAGLSNQTATLESFDATSKLNYNQTSSLIWDGALKPYTGGLMTLSAQGSVYTSLVATNVGQLTVSAMPTSLVPQLTSSTSAPGITVAQSSVFGDNPRWYGWKAFDGGVTGEDTRWSTQTGAPQWLSVAFNDAKSVDYYFIICRQDLSSGGVPRDWLFQGSDDGINWVTLDSQAGISFKSNEKKIFNINRSTYKHYRIYVTAVNTNSSLVTITEFGLLQREQKILLRSGNNYYTSLNGVLTQVATPSQPGDISAQGFINSGKISAASLADKLPLSVVAEGAGDIAVSFTPDAQIVLSESLVSAKSWSSINSAKLSATLTGNGAVFLAISRDLNDWFVWNGSAWVSVGTLSADANSANKLIASGMTDAVLSKMTAAQWALLFPGTNGMPDKLGFALALSVPDSLSDNVIVDALTLNVNNAAAWKKQTETEVEIRWYPDKVTFKPITAGNYKFSYQQ</sequence>
<evidence type="ECO:0000259" key="1">
    <source>
        <dbReference type="PROSITE" id="PS50022"/>
    </source>
</evidence>
<evidence type="ECO:0000313" key="2">
    <source>
        <dbReference type="EMBL" id="WFN55731.1"/>
    </source>
</evidence>
<dbReference type="RefSeq" id="WP_125259889.1">
    <property type="nucleotide sequence ID" value="NZ_CP114280.1"/>
</dbReference>
<dbReference type="InterPro" id="IPR000421">
    <property type="entry name" value="FA58C"/>
</dbReference>
<gene>
    <name evidence="2" type="ORF">O1Q98_19570</name>
</gene>
<dbReference type="SUPFAM" id="SSF49785">
    <property type="entry name" value="Galactose-binding domain-like"/>
    <property type="match status" value="1"/>
</dbReference>
<dbReference type="PROSITE" id="PS50022">
    <property type="entry name" value="FA58C_3"/>
    <property type="match status" value="1"/>
</dbReference>
<dbReference type="Proteomes" id="UP001219630">
    <property type="component" value="Chromosome"/>
</dbReference>
<dbReference type="Pfam" id="PF00754">
    <property type="entry name" value="F5_F8_type_C"/>
    <property type="match status" value="1"/>
</dbReference>
<organism evidence="2 3">
    <name type="scientific">Dickeya lacustris</name>
    <dbReference type="NCBI Taxonomy" id="2259638"/>
    <lineage>
        <taxon>Bacteria</taxon>
        <taxon>Pseudomonadati</taxon>
        <taxon>Pseudomonadota</taxon>
        <taxon>Gammaproteobacteria</taxon>
        <taxon>Enterobacterales</taxon>
        <taxon>Pectobacteriaceae</taxon>
        <taxon>Dickeya</taxon>
    </lineage>
</organism>
<protein>
    <submittedName>
        <fullName evidence="2">Discoidin domain-containing protein</fullName>
    </submittedName>
</protein>
<dbReference type="EMBL" id="CP114280">
    <property type="protein sequence ID" value="WFN55731.1"/>
    <property type="molecule type" value="Genomic_DNA"/>
</dbReference>